<sequence length="243" mass="27425">MAIPGDFKRRVEDAMRLEVDAFFRTVHYASHLAEGEEALDEAYYIRHRVETVRRIRMTSRTDALALAAMIGEDYDAARAWARYTAQELNHDLLYLQDLRRHGFTGEQVIATPPLPATVALLDYLERGIARVGSLAAVAYSLFVEWNSAQYSAKVVAKAEAQFSPSHVKGSKAHLTIDEDQDHYAMMLDVAWRLTARQGDERPLFGLIHDIAGLLSEYFRELHAQTVGQQADRSWRACDEAVAS</sequence>
<protein>
    <submittedName>
        <fullName evidence="1">Iron-containing redox enzyme family protein</fullName>
    </submittedName>
</protein>
<proteinExistence type="predicted"/>
<accession>A0ABT5C5L3</accession>
<dbReference type="Pfam" id="PF14518">
    <property type="entry name" value="Haem_oxygenas_2"/>
    <property type="match status" value="1"/>
</dbReference>
<keyword evidence="2" id="KW-1185">Reference proteome</keyword>
<evidence type="ECO:0000313" key="2">
    <source>
        <dbReference type="Proteomes" id="UP001217485"/>
    </source>
</evidence>
<dbReference type="EMBL" id="JAQNDK010000003">
    <property type="protein sequence ID" value="MDC0681706.1"/>
    <property type="molecule type" value="Genomic_DNA"/>
</dbReference>
<dbReference type="Gene3D" id="1.20.910.10">
    <property type="entry name" value="Heme oxygenase-like"/>
    <property type="match status" value="1"/>
</dbReference>
<reference evidence="1 2" key="1">
    <citation type="submission" date="2023-01" db="EMBL/GenBank/DDBJ databases">
        <title>Minimal conservation of predation-associated metabolite biosynthetic gene clusters underscores biosynthetic potential of Myxococcota including descriptions for ten novel species: Archangium lansinium sp. nov., Myxococcus landrumus sp. nov., Nannocystis bai.</title>
        <authorList>
            <person name="Ahearne A."/>
            <person name="Stevens C."/>
            <person name="Dowd S."/>
        </authorList>
    </citation>
    <scope>NUCLEOTIDE SEQUENCE [LARGE SCALE GENOMIC DNA]</scope>
    <source>
        <strain evidence="1 2">WIWO2</strain>
    </source>
</reference>
<dbReference type="InterPro" id="IPR016084">
    <property type="entry name" value="Haem_Oase-like_multi-hlx"/>
</dbReference>
<dbReference type="RefSeq" id="WP_272098995.1">
    <property type="nucleotide sequence ID" value="NZ_JAQNDK010000003.1"/>
</dbReference>
<comment type="caution">
    <text evidence="1">The sequence shown here is derived from an EMBL/GenBank/DDBJ whole genome shotgun (WGS) entry which is preliminary data.</text>
</comment>
<dbReference type="Proteomes" id="UP001217485">
    <property type="component" value="Unassembled WGS sequence"/>
</dbReference>
<organism evidence="1 2">
    <name type="scientific">Sorangium atrum</name>
    <dbReference type="NCBI Taxonomy" id="2995308"/>
    <lineage>
        <taxon>Bacteria</taxon>
        <taxon>Pseudomonadati</taxon>
        <taxon>Myxococcota</taxon>
        <taxon>Polyangia</taxon>
        <taxon>Polyangiales</taxon>
        <taxon>Polyangiaceae</taxon>
        <taxon>Sorangium</taxon>
    </lineage>
</organism>
<dbReference type="SUPFAM" id="SSF48613">
    <property type="entry name" value="Heme oxygenase-like"/>
    <property type="match status" value="1"/>
</dbReference>
<gene>
    <name evidence="1" type="ORF">POL72_28455</name>
</gene>
<evidence type="ECO:0000313" key="1">
    <source>
        <dbReference type="EMBL" id="MDC0681706.1"/>
    </source>
</evidence>
<name>A0ABT5C5L3_9BACT</name>